<dbReference type="AlphaFoldDB" id="A0A7W8XDD1"/>
<dbReference type="Pfam" id="PF00440">
    <property type="entry name" value="TetR_N"/>
    <property type="match status" value="1"/>
</dbReference>
<dbReference type="InterPro" id="IPR036271">
    <property type="entry name" value="Tet_transcr_reg_TetR-rel_C_sf"/>
</dbReference>
<dbReference type="PANTHER" id="PTHR47506:SF7">
    <property type="entry name" value="TRANSCRIPTIONAL REGULATORY PROTEIN"/>
    <property type="match status" value="1"/>
</dbReference>
<dbReference type="SUPFAM" id="SSF48498">
    <property type="entry name" value="Tetracyclin repressor-like, C-terminal domain"/>
    <property type="match status" value="1"/>
</dbReference>
<evidence type="ECO:0000256" key="1">
    <source>
        <dbReference type="ARBA" id="ARBA00023015"/>
    </source>
</evidence>
<dbReference type="PANTHER" id="PTHR47506">
    <property type="entry name" value="TRANSCRIPTIONAL REGULATORY PROTEIN"/>
    <property type="match status" value="1"/>
</dbReference>
<organism evidence="6 7">
    <name type="scientific">Rhizobium lentis</name>
    <dbReference type="NCBI Taxonomy" id="1138194"/>
    <lineage>
        <taxon>Bacteria</taxon>
        <taxon>Pseudomonadati</taxon>
        <taxon>Pseudomonadota</taxon>
        <taxon>Alphaproteobacteria</taxon>
        <taxon>Hyphomicrobiales</taxon>
        <taxon>Rhizobiaceae</taxon>
        <taxon>Rhizobium/Agrobacterium group</taxon>
        <taxon>Rhizobium</taxon>
    </lineage>
</organism>
<name>A0A7W8XDD1_9HYPH</name>
<keyword evidence="1" id="KW-0805">Transcription regulation</keyword>
<evidence type="ECO:0000313" key="6">
    <source>
        <dbReference type="EMBL" id="MBB5559744.1"/>
    </source>
</evidence>
<dbReference type="PRINTS" id="PR00455">
    <property type="entry name" value="HTHTETR"/>
</dbReference>
<dbReference type="Proteomes" id="UP000528824">
    <property type="component" value="Unassembled WGS sequence"/>
</dbReference>
<feature type="DNA-binding region" description="H-T-H motif" evidence="4">
    <location>
        <begin position="48"/>
        <end position="67"/>
    </location>
</feature>
<reference evidence="6 7" key="1">
    <citation type="submission" date="2020-08" db="EMBL/GenBank/DDBJ databases">
        <title>Genomic Encyclopedia of Type Strains, Phase IV (KMG-V): Genome sequencing to study the core and pangenomes of soil and plant-associated prokaryotes.</title>
        <authorList>
            <person name="Whitman W."/>
        </authorList>
    </citation>
    <scope>NUCLEOTIDE SEQUENCE [LARGE SCALE GENOMIC DNA]</scope>
    <source>
        <strain evidence="6 7">SEMIA 4034</strain>
    </source>
</reference>
<comment type="caution">
    <text evidence="6">The sequence shown here is derived from an EMBL/GenBank/DDBJ whole genome shotgun (WGS) entry which is preliminary data.</text>
</comment>
<dbReference type="GO" id="GO:0003677">
    <property type="term" value="F:DNA binding"/>
    <property type="evidence" value="ECO:0007669"/>
    <property type="project" value="UniProtKB-UniRule"/>
</dbReference>
<accession>A0A7W8XDD1</accession>
<gene>
    <name evidence="6" type="ORF">GGI59_001387</name>
</gene>
<proteinExistence type="predicted"/>
<keyword evidence="3" id="KW-0804">Transcription</keyword>
<evidence type="ECO:0000256" key="4">
    <source>
        <dbReference type="PROSITE-ProRule" id="PRU00335"/>
    </source>
</evidence>
<dbReference type="SUPFAM" id="SSF46689">
    <property type="entry name" value="Homeodomain-like"/>
    <property type="match status" value="1"/>
</dbReference>
<protein>
    <submittedName>
        <fullName evidence="6">TetR/AcrR family transcriptional repressor of nem operon</fullName>
    </submittedName>
</protein>
<dbReference type="PROSITE" id="PS50977">
    <property type="entry name" value="HTH_TETR_2"/>
    <property type="match status" value="1"/>
</dbReference>
<dbReference type="EMBL" id="JACHBC010000002">
    <property type="protein sequence ID" value="MBB5559744.1"/>
    <property type="molecule type" value="Genomic_DNA"/>
</dbReference>
<dbReference type="Gene3D" id="1.10.10.60">
    <property type="entry name" value="Homeodomain-like"/>
    <property type="match status" value="1"/>
</dbReference>
<keyword evidence="7" id="KW-1185">Reference proteome</keyword>
<dbReference type="InterPro" id="IPR009057">
    <property type="entry name" value="Homeodomain-like_sf"/>
</dbReference>
<feature type="domain" description="HTH tetR-type" evidence="5">
    <location>
        <begin position="25"/>
        <end position="85"/>
    </location>
</feature>
<keyword evidence="2 4" id="KW-0238">DNA-binding</keyword>
<evidence type="ECO:0000259" key="5">
    <source>
        <dbReference type="PROSITE" id="PS50977"/>
    </source>
</evidence>
<dbReference type="InterPro" id="IPR001647">
    <property type="entry name" value="HTH_TetR"/>
</dbReference>
<evidence type="ECO:0000256" key="2">
    <source>
        <dbReference type="ARBA" id="ARBA00023125"/>
    </source>
</evidence>
<evidence type="ECO:0000313" key="7">
    <source>
        <dbReference type="Proteomes" id="UP000528824"/>
    </source>
</evidence>
<evidence type="ECO:0000256" key="3">
    <source>
        <dbReference type="ARBA" id="ARBA00023163"/>
    </source>
</evidence>
<dbReference type="Gene3D" id="1.10.357.10">
    <property type="entry name" value="Tetracycline Repressor, domain 2"/>
    <property type="match status" value="1"/>
</dbReference>
<sequence length="209" mass="22746">MTADIISGNCCRKDRDVRITKEKKQENYDRIVATASELFRERGFDGVGVAELMERAGLTHGGFYNHFRSKEELIAESTENGLSETLQRYAGHDVLDVMELYLAREHRDGRGQGCTAAALSCDAARQPEKTKAVFAAGIDKLVRAVEGGIARHHASSAGGRAQAIAILAQAVGAIVLSRACPDDSPLADELLDACLANCRDAIENRMRER</sequence>